<feature type="transmembrane region" description="Helical" evidence="2">
    <location>
        <begin position="70"/>
        <end position="93"/>
    </location>
</feature>
<keyword evidence="4" id="KW-1185">Reference proteome</keyword>
<keyword evidence="1" id="KW-0808">Transferase</keyword>
<dbReference type="OrthoDB" id="2564232at2759"/>
<dbReference type="SUPFAM" id="SSF55729">
    <property type="entry name" value="Acyl-CoA N-acyltransferases (Nat)"/>
    <property type="match status" value="1"/>
</dbReference>
<accession>M2PY48</accession>
<dbReference type="Proteomes" id="UP000016930">
    <property type="component" value="Unassembled WGS sequence"/>
</dbReference>
<dbReference type="InterPro" id="IPR016181">
    <property type="entry name" value="Acyl_CoA_acyltransferase"/>
</dbReference>
<dbReference type="InterPro" id="IPR050769">
    <property type="entry name" value="NAT_camello-type"/>
</dbReference>
<keyword evidence="2" id="KW-1133">Transmembrane helix</keyword>
<evidence type="ECO:0000313" key="4">
    <source>
        <dbReference type="Proteomes" id="UP000016930"/>
    </source>
</evidence>
<evidence type="ECO:0008006" key="5">
    <source>
        <dbReference type="Google" id="ProtNLM"/>
    </source>
</evidence>
<evidence type="ECO:0000256" key="1">
    <source>
        <dbReference type="ARBA" id="ARBA00022679"/>
    </source>
</evidence>
<dbReference type="Gene3D" id="3.40.630.30">
    <property type="match status" value="1"/>
</dbReference>
<gene>
    <name evidence="3" type="ORF">CERSUDRAFT_102214</name>
</gene>
<keyword evidence="2" id="KW-0472">Membrane</keyword>
<name>M2PY48_CERS8</name>
<evidence type="ECO:0000313" key="3">
    <source>
        <dbReference type="EMBL" id="EMD41824.1"/>
    </source>
</evidence>
<keyword evidence="2" id="KW-0812">Transmembrane</keyword>
<dbReference type="PANTHER" id="PTHR13947">
    <property type="entry name" value="GNAT FAMILY N-ACETYLTRANSFERASE"/>
    <property type="match status" value="1"/>
</dbReference>
<organism evidence="3 4">
    <name type="scientific">Ceriporiopsis subvermispora (strain B)</name>
    <name type="common">White-rot fungus</name>
    <name type="synonym">Gelatoporia subvermispora</name>
    <dbReference type="NCBI Taxonomy" id="914234"/>
    <lineage>
        <taxon>Eukaryota</taxon>
        <taxon>Fungi</taxon>
        <taxon>Dikarya</taxon>
        <taxon>Basidiomycota</taxon>
        <taxon>Agaricomycotina</taxon>
        <taxon>Agaricomycetes</taxon>
        <taxon>Polyporales</taxon>
        <taxon>Gelatoporiaceae</taxon>
        <taxon>Gelatoporia</taxon>
    </lineage>
</organism>
<proteinExistence type="predicted"/>
<dbReference type="GO" id="GO:0008080">
    <property type="term" value="F:N-acetyltransferase activity"/>
    <property type="evidence" value="ECO:0007669"/>
    <property type="project" value="InterPro"/>
</dbReference>
<dbReference type="HOGENOM" id="CLU_084809_0_0_1"/>
<reference evidence="3 4" key="1">
    <citation type="journal article" date="2012" name="Proc. Natl. Acad. Sci. U.S.A.">
        <title>Comparative genomics of Ceriporiopsis subvermispora and Phanerochaete chrysosporium provide insight into selective ligninolysis.</title>
        <authorList>
            <person name="Fernandez-Fueyo E."/>
            <person name="Ruiz-Duenas F.J."/>
            <person name="Ferreira P."/>
            <person name="Floudas D."/>
            <person name="Hibbett D.S."/>
            <person name="Canessa P."/>
            <person name="Larrondo L.F."/>
            <person name="James T.Y."/>
            <person name="Seelenfreund D."/>
            <person name="Lobos S."/>
            <person name="Polanco R."/>
            <person name="Tello M."/>
            <person name="Honda Y."/>
            <person name="Watanabe T."/>
            <person name="Watanabe T."/>
            <person name="Ryu J.S."/>
            <person name="Kubicek C.P."/>
            <person name="Schmoll M."/>
            <person name="Gaskell J."/>
            <person name="Hammel K.E."/>
            <person name="St John F.J."/>
            <person name="Vanden Wymelenberg A."/>
            <person name="Sabat G."/>
            <person name="Splinter BonDurant S."/>
            <person name="Syed K."/>
            <person name="Yadav J.S."/>
            <person name="Doddapaneni H."/>
            <person name="Subramanian V."/>
            <person name="Lavin J.L."/>
            <person name="Oguiza J.A."/>
            <person name="Perez G."/>
            <person name="Pisabarro A.G."/>
            <person name="Ramirez L."/>
            <person name="Santoyo F."/>
            <person name="Master E."/>
            <person name="Coutinho P.M."/>
            <person name="Henrissat B."/>
            <person name="Lombard V."/>
            <person name="Magnuson J.K."/>
            <person name="Kuees U."/>
            <person name="Hori C."/>
            <person name="Igarashi K."/>
            <person name="Samejima M."/>
            <person name="Held B.W."/>
            <person name="Barry K.W."/>
            <person name="LaButti K.M."/>
            <person name="Lapidus A."/>
            <person name="Lindquist E.A."/>
            <person name="Lucas S.M."/>
            <person name="Riley R."/>
            <person name="Salamov A.A."/>
            <person name="Hoffmeister D."/>
            <person name="Schwenk D."/>
            <person name="Hadar Y."/>
            <person name="Yarden O."/>
            <person name="de Vries R.P."/>
            <person name="Wiebenga A."/>
            <person name="Stenlid J."/>
            <person name="Eastwood D."/>
            <person name="Grigoriev I.V."/>
            <person name="Berka R.M."/>
            <person name="Blanchette R.A."/>
            <person name="Kersten P."/>
            <person name="Martinez A.T."/>
            <person name="Vicuna R."/>
            <person name="Cullen D."/>
        </authorList>
    </citation>
    <scope>NUCLEOTIDE SEQUENCE [LARGE SCALE GENOMIC DNA]</scope>
    <source>
        <strain evidence="3 4">B</strain>
    </source>
</reference>
<dbReference type="EMBL" id="KB445791">
    <property type="protein sequence ID" value="EMD41824.1"/>
    <property type="molecule type" value="Genomic_DNA"/>
</dbReference>
<dbReference type="AlphaFoldDB" id="M2PY48"/>
<dbReference type="PANTHER" id="PTHR13947:SF37">
    <property type="entry name" value="LD18367P"/>
    <property type="match status" value="1"/>
</dbReference>
<feature type="transmembrane region" description="Helical" evidence="2">
    <location>
        <begin position="38"/>
        <end position="58"/>
    </location>
</feature>
<protein>
    <recommendedName>
        <fullName evidence="5">N-acetyltransferase domain-containing protein</fullName>
    </recommendedName>
</protein>
<evidence type="ECO:0000256" key="2">
    <source>
        <dbReference type="SAM" id="Phobius"/>
    </source>
</evidence>
<sequence length="261" mass="29913">MALPTIKIRPVETKDQRLTRFLVGKSNMECLAIANNRAYFYPVTLAVWVALSCVFVEFMNWWPKPEHGMYGYLSPVPAFVSMSVPIMFFCDWLNRSAFETRTNDILHRPDLVDIPKYYSRSPASGFWLLEYADRPIGLIAVDASLDATSDKTVQAVKGEIQYKRGTSSVATIRHFFVQEQYREASIQQDLLEHAISHALQSDKSVQKIRVSDSPLLSYITKVLKEAGFAVEEKTGRIGILQWQQCTRSLDRGRWRKSSEQH</sequence>